<evidence type="ECO:0000313" key="1">
    <source>
        <dbReference type="EMBL" id="KAF6474996.1"/>
    </source>
</evidence>
<evidence type="ECO:0008006" key="3">
    <source>
        <dbReference type="Google" id="ProtNLM"/>
    </source>
</evidence>
<dbReference type="EMBL" id="JACASE010000004">
    <property type="protein sequence ID" value="KAF6474996.1"/>
    <property type="molecule type" value="Genomic_DNA"/>
</dbReference>
<organism evidence="1 2">
    <name type="scientific">Rousettus aegyptiacus</name>
    <name type="common">Egyptian fruit bat</name>
    <name type="synonym">Pteropus aegyptiacus</name>
    <dbReference type="NCBI Taxonomy" id="9407"/>
    <lineage>
        <taxon>Eukaryota</taxon>
        <taxon>Metazoa</taxon>
        <taxon>Chordata</taxon>
        <taxon>Craniata</taxon>
        <taxon>Vertebrata</taxon>
        <taxon>Euteleostomi</taxon>
        <taxon>Mammalia</taxon>
        <taxon>Eutheria</taxon>
        <taxon>Laurasiatheria</taxon>
        <taxon>Chiroptera</taxon>
        <taxon>Yinpterochiroptera</taxon>
        <taxon>Pteropodoidea</taxon>
        <taxon>Pteropodidae</taxon>
        <taxon>Rousettinae</taxon>
        <taxon>Rousettus</taxon>
    </lineage>
</organism>
<dbReference type="Gene3D" id="1.20.5.190">
    <property type="match status" value="1"/>
</dbReference>
<protein>
    <recommendedName>
        <fullName evidence="3">IQ motif containing F2</fullName>
    </recommendedName>
</protein>
<dbReference type="GO" id="GO:0005516">
    <property type="term" value="F:calmodulin binding"/>
    <property type="evidence" value="ECO:0007669"/>
    <property type="project" value="TreeGrafter"/>
</dbReference>
<dbReference type="Proteomes" id="UP000593571">
    <property type="component" value="Unassembled WGS sequence"/>
</dbReference>
<dbReference type="PANTHER" id="PTHR21633">
    <property type="entry name" value="IQ MOTIF CONTAINING F"/>
    <property type="match status" value="1"/>
</dbReference>
<dbReference type="Pfam" id="PF00612">
    <property type="entry name" value="IQ"/>
    <property type="match status" value="1"/>
</dbReference>
<reference evidence="1 2" key="1">
    <citation type="journal article" date="2020" name="Nature">
        <title>Six reference-quality genomes reveal evolution of bat adaptations.</title>
        <authorList>
            <person name="Jebb D."/>
            <person name="Huang Z."/>
            <person name="Pippel M."/>
            <person name="Hughes G.M."/>
            <person name="Lavrichenko K."/>
            <person name="Devanna P."/>
            <person name="Winkler S."/>
            <person name="Jermiin L.S."/>
            <person name="Skirmuntt E.C."/>
            <person name="Katzourakis A."/>
            <person name="Burkitt-Gray L."/>
            <person name="Ray D.A."/>
            <person name="Sullivan K.A.M."/>
            <person name="Roscito J.G."/>
            <person name="Kirilenko B.M."/>
            <person name="Davalos L.M."/>
            <person name="Corthals A.P."/>
            <person name="Power M.L."/>
            <person name="Jones G."/>
            <person name="Ransome R.D."/>
            <person name="Dechmann D.K.N."/>
            <person name="Locatelli A.G."/>
            <person name="Puechmaille S.J."/>
            <person name="Fedrigo O."/>
            <person name="Jarvis E.D."/>
            <person name="Hiller M."/>
            <person name="Vernes S.C."/>
            <person name="Myers E.W."/>
            <person name="Teeling E.C."/>
        </authorList>
    </citation>
    <scope>NUCLEOTIDE SEQUENCE [LARGE SCALE GENOMIC DNA]</scope>
    <source>
        <strain evidence="1">MRouAeg1</strain>
        <tissue evidence="1">Muscle</tissue>
    </source>
</reference>
<comment type="caution">
    <text evidence="1">The sequence shown here is derived from an EMBL/GenBank/DDBJ whole genome shotgun (WGS) entry which is preliminary data.</text>
</comment>
<accession>A0A7J8HRK1</accession>
<dbReference type="AlphaFoldDB" id="A0A7J8HRK1"/>
<dbReference type="InterPro" id="IPR039887">
    <property type="entry name" value="IQCF"/>
</dbReference>
<dbReference type="InterPro" id="IPR000048">
    <property type="entry name" value="IQ_motif_EF-hand-BS"/>
</dbReference>
<dbReference type="PROSITE" id="PS50096">
    <property type="entry name" value="IQ"/>
    <property type="match status" value="1"/>
</dbReference>
<keyword evidence="2" id="KW-1185">Reference proteome</keyword>
<dbReference type="PANTHER" id="PTHR21633:SF10">
    <property type="entry name" value="IQ MOTIF CONTAINING F4"/>
    <property type="match status" value="1"/>
</dbReference>
<gene>
    <name evidence="1" type="ORF">HJG63_011094</name>
</gene>
<sequence>MTTRLRFCKGGNLVVFELEDISQTTVYRAKKKKTPKIEPKTVEDTDTVKAATEIQAWWRGTLVRRALLHAALRAWVIQSWWRLMLMRAWDRKRRYCQVLKAIYVIRGHWQQHNCQTCAVLRSHCVVTATHLQFHIEVIDR</sequence>
<name>A0A7J8HRK1_ROUAE</name>
<proteinExistence type="predicted"/>
<evidence type="ECO:0000313" key="2">
    <source>
        <dbReference type="Proteomes" id="UP000593571"/>
    </source>
</evidence>
<dbReference type="FunFam" id="1.20.5.190:FF:000014">
    <property type="entry name" value="IQ motif containing F5"/>
    <property type="match status" value="1"/>
</dbReference>